<dbReference type="InterPro" id="IPR009057">
    <property type="entry name" value="Homeodomain-like_sf"/>
</dbReference>
<dbReference type="Gene3D" id="1.10.357.10">
    <property type="entry name" value="Tetracycline Repressor, domain 2"/>
    <property type="match status" value="1"/>
</dbReference>
<accession>A0A942Z894</accession>
<organism evidence="4 5">
    <name type="scientific">Anaeromonas frigoriresistens</name>
    <dbReference type="NCBI Taxonomy" id="2683708"/>
    <lineage>
        <taxon>Bacteria</taxon>
        <taxon>Bacillati</taxon>
        <taxon>Bacillota</taxon>
        <taxon>Tissierellia</taxon>
        <taxon>Tissierellales</taxon>
        <taxon>Thermohalobacteraceae</taxon>
        <taxon>Anaeromonas</taxon>
    </lineage>
</organism>
<dbReference type="Proteomes" id="UP000724672">
    <property type="component" value="Unassembled WGS sequence"/>
</dbReference>
<feature type="domain" description="HTH tetR-type" evidence="3">
    <location>
        <begin position="25"/>
        <end position="85"/>
    </location>
</feature>
<evidence type="ECO:0000313" key="5">
    <source>
        <dbReference type="Proteomes" id="UP000724672"/>
    </source>
</evidence>
<dbReference type="SUPFAM" id="SSF46689">
    <property type="entry name" value="Homeodomain-like"/>
    <property type="match status" value="1"/>
</dbReference>
<evidence type="ECO:0000256" key="1">
    <source>
        <dbReference type="ARBA" id="ARBA00023125"/>
    </source>
</evidence>
<keyword evidence="1 2" id="KW-0238">DNA-binding</keyword>
<name>A0A942Z894_9FIRM</name>
<dbReference type="Gene3D" id="1.10.10.60">
    <property type="entry name" value="Homeodomain-like"/>
    <property type="match status" value="1"/>
</dbReference>
<feature type="DNA-binding region" description="H-T-H motif" evidence="2">
    <location>
        <begin position="48"/>
        <end position="67"/>
    </location>
</feature>
<evidence type="ECO:0000256" key="2">
    <source>
        <dbReference type="PROSITE-ProRule" id="PRU00335"/>
    </source>
</evidence>
<dbReference type="RefSeq" id="WP_203365983.1">
    <property type="nucleotide sequence ID" value="NZ_WSFT01000028.1"/>
</dbReference>
<sequence length="211" mass="24070">MTDRSVNAIILLGGNLMNKQTIQGKETYELLIQCALEIASEGGVKNITAGRLASKAQVSKSNVFNHFKTVDGIFESLFSYLIEYQLRELESAEFEWIDDFIAAISKQICFEDDDSNKFARVFLSFFNESMFSERMQMLFKDYLSKTIDLMQSKIKNCKDNKADDSTVRTIARLIVVALDGFGLHIIMTNDTEVYKKAWKIQIESIAQQLKV</sequence>
<dbReference type="PROSITE" id="PS50977">
    <property type="entry name" value="HTH_TETR_2"/>
    <property type="match status" value="1"/>
</dbReference>
<keyword evidence="5" id="KW-1185">Reference proteome</keyword>
<evidence type="ECO:0000259" key="3">
    <source>
        <dbReference type="PROSITE" id="PS50977"/>
    </source>
</evidence>
<dbReference type="InterPro" id="IPR001647">
    <property type="entry name" value="HTH_TetR"/>
</dbReference>
<protein>
    <submittedName>
        <fullName evidence="4">TetR/AcrR family transcriptional regulator</fullName>
    </submittedName>
</protein>
<dbReference type="GO" id="GO:0003677">
    <property type="term" value="F:DNA binding"/>
    <property type="evidence" value="ECO:0007669"/>
    <property type="project" value="UniProtKB-UniRule"/>
</dbReference>
<gene>
    <name evidence="4" type="ORF">GOQ27_06265</name>
</gene>
<evidence type="ECO:0000313" key="4">
    <source>
        <dbReference type="EMBL" id="MBS4538058.1"/>
    </source>
</evidence>
<reference evidence="4" key="1">
    <citation type="submission" date="2019-12" db="EMBL/GenBank/DDBJ databases">
        <title>Clostridiaceae gen. nov. sp. nov., isolated from sediment in Xinjiang, China.</title>
        <authorList>
            <person name="Zhang R."/>
        </authorList>
    </citation>
    <scope>NUCLEOTIDE SEQUENCE</scope>
    <source>
        <strain evidence="4">D2Q-11</strain>
    </source>
</reference>
<dbReference type="EMBL" id="WSFT01000028">
    <property type="protein sequence ID" value="MBS4538058.1"/>
    <property type="molecule type" value="Genomic_DNA"/>
</dbReference>
<comment type="caution">
    <text evidence="4">The sequence shown here is derived from an EMBL/GenBank/DDBJ whole genome shotgun (WGS) entry which is preliminary data.</text>
</comment>
<dbReference type="AlphaFoldDB" id="A0A942Z894"/>
<proteinExistence type="predicted"/>